<dbReference type="AlphaFoldDB" id="A0A6A3LAN4"/>
<evidence type="ECO:0008006" key="8">
    <source>
        <dbReference type="Google" id="ProtNLM"/>
    </source>
</evidence>
<gene>
    <name evidence="3" type="ORF">PR001_g15019</name>
    <name evidence="2" type="ORF">PR002_g15493</name>
    <name evidence="4" type="ORF">PR003_g5847</name>
</gene>
<protein>
    <recommendedName>
        <fullName evidence="8">Secreted protein</fullName>
    </recommendedName>
</protein>
<dbReference type="Proteomes" id="UP000435112">
    <property type="component" value="Unassembled WGS sequence"/>
</dbReference>
<dbReference type="EMBL" id="QXFU01001129">
    <property type="protein sequence ID" value="KAE9009954.1"/>
    <property type="molecule type" value="Genomic_DNA"/>
</dbReference>
<evidence type="ECO:0000313" key="3">
    <source>
        <dbReference type="EMBL" id="KAE9014947.1"/>
    </source>
</evidence>
<feature type="signal peptide" evidence="1">
    <location>
        <begin position="1"/>
        <end position="27"/>
    </location>
</feature>
<evidence type="ECO:0000256" key="1">
    <source>
        <dbReference type="SAM" id="SignalP"/>
    </source>
</evidence>
<dbReference type="Proteomes" id="UP000434957">
    <property type="component" value="Unassembled WGS sequence"/>
</dbReference>
<dbReference type="EMBL" id="QXFT01000250">
    <property type="protein sequence ID" value="KAE9349526.1"/>
    <property type="molecule type" value="Genomic_DNA"/>
</dbReference>
<keyword evidence="6" id="KW-1185">Reference proteome</keyword>
<evidence type="ECO:0000313" key="2">
    <source>
        <dbReference type="EMBL" id="KAE9009954.1"/>
    </source>
</evidence>
<evidence type="ECO:0000313" key="4">
    <source>
        <dbReference type="EMBL" id="KAE9349526.1"/>
    </source>
</evidence>
<reference evidence="5 7" key="1">
    <citation type="submission" date="2018-09" db="EMBL/GenBank/DDBJ databases">
        <title>Genomic investigation of the strawberry pathogen Phytophthora fragariae indicates pathogenicity is determined by transcriptional variation in three key races.</title>
        <authorList>
            <person name="Adams T.M."/>
            <person name="Armitage A.D."/>
            <person name="Sobczyk M.K."/>
            <person name="Bates H.J."/>
            <person name="Dunwell J.M."/>
            <person name="Nellist C.F."/>
            <person name="Harrison R.J."/>
        </authorList>
    </citation>
    <scope>NUCLEOTIDE SEQUENCE [LARGE SCALE GENOMIC DNA]</scope>
    <source>
        <strain evidence="3 5">SCRP249</strain>
        <strain evidence="2 7">SCRP324</strain>
        <strain evidence="4 6">SCRP333</strain>
    </source>
</reference>
<sequence length="96" mass="11117">MRTPRQVVRRMRWILLLPRTIWKCASGYTQTDRKGALCKLSSTRSDTCVLGAGFGRTIRKSNRQTYWCRVYFFLFCSKQANVAYGQSGECVWHGIS</sequence>
<name>A0A6A3LAN4_9STRA</name>
<keyword evidence="1" id="KW-0732">Signal</keyword>
<accession>A0A6A3LAN4</accession>
<feature type="chain" id="PRO_5036164935" description="Secreted protein" evidence="1">
    <location>
        <begin position="28"/>
        <end position="96"/>
    </location>
</feature>
<proteinExistence type="predicted"/>
<organism evidence="3 5">
    <name type="scientific">Phytophthora rubi</name>
    <dbReference type="NCBI Taxonomy" id="129364"/>
    <lineage>
        <taxon>Eukaryota</taxon>
        <taxon>Sar</taxon>
        <taxon>Stramenopiles</taxon>
        <taxon>Oomycota</taxon>
        <taxon>Peronosporomycetes</taxon>
        <taxon>Peronosporales</taxon>
        <taxon>Peronosporaceae</taxon>
        <taxon>Phytophthora</taxon>
    </lineage>
</organism>
<dbReference type="EMBL" id="QXFV01001109">
    <property type="protein sequence ID" value="KAE9014947.1"/>
    <property type="molecule type" value="Genomic_DNA"/>
</dbReference>
<evidence type="ECO:0000313" key="6">
    <source>
        <dbReference type="Proteomes" id="UP000434957"/>
    </source>
</evidence>
<dbReference type="OrthoDB" id="10341189at2759"/>
<comment type="caution">
    <text evidence="3">The sequence shown here is derived from an EMBL/GenBank/DDBJ whole genome shotgun (WGS) entry which is preliminary data.</text>
</comment>
<evidence type="ECO:0000313" key="7">
    <source>
        <dbReference type="Proteomes" id="UP000435112"/>
    </source>
</evidence>
<evidence type="ECO:0000313" key="5">
    <source>
        <dbReference type="Proteomes" id="UP000429607"/>
    </source>
</evidence>
<dbReference type="Proteomes" id="UP000429607">
    <property type="component" value="Unassembled WGS sequence"/>
</dbReference>